<dbReference type="RefSeq" id="WP_140588943.1">
    <property type="nucleotide sequence ID" value="NZ_VFWZ01000001.1"/>
</dbReference>
<proteinExistence type="predicted"/>
<organism evidence="2 3">
    <name type="scientific">Aquimarina algicola</name>
    <dbReference type="NCBI Taxonomy" id="2589995"/>
    <lineage>
        <taxon>Bacteria</taxon>
        <taxon>Pseudomonadati</taxon>
        <taxon>Bacteroidota</taxon>
        <taxon>Flavobacteriia</taxon>
        <taxon>Flavobacteriales</taxon>
        <taxon>Flavobacteriaceae</taxon>
        <taxon>Aquimarina</taxon>
    </lineage>
</organism>
<evidence type="ECO:0000256" key="1">
    <source>
        <dbReference type="SAM" id="MobiDB-lite"/>
    </source>
</evidence>
<reference evidence="2 3" key="1">
    <citation type="submission" date="2019-06" db="EMBL/GenBank/DDBJ databases">
        <authorList>
            <person name="Meng X."/>
        </authorList>
    </citation>
    <scope>NUCLEOTIDE SEQUENCE [LARGE SCALE GENOMIC DNA]</scope>
    <source>
        <strain evidence="2 3">M625</strain>
    </source>
</reference>
<keyword evidence="3" id="KW-1185">Reference proteome</keyword>
<comment type="caution">
    <text evidence="2">The sequence shown here is derived from an EMBL/GenBank/DDBJ whole genome shotgun (WGS) entry which is preliminary data.</text>
</comment>
<sequence length="320" mass="36957">MFSKKNNTIQISKPFTERYTLLIETDMVAVNVVMKSKAKMRWEFKVNKVNKDFIEVELLLLDNVILESNNPMVKDIAAMSQAFSRMYSELHLILDHSGKVLEVLNMDLILDKWAHTKKEMEAVIEHSPEAKDVIILNDSIFQDKEKVKIAIESSEFFLVYFQYVYGKKIPYTVKDQIHNNFLNTASLQWKYTVSQKQDTSSGPSLTEIDVVGAPYGTLSKGWHKKAYGTFSQVMDVSKIETELSKTANYQVENSTGKIKKMTLEHQEIADTTKLYSIMKYTLTSENRTQQEHTTDNDQRQETDKYTPQKKGNLSFLIDDM</sequence>
<evidence type="ECO:0000313" key="2">
    <source>
        <dbReference type="EMBL" id="TPN88922.1"/>
    </source>
</evidence>
<dbReference type="OrthoDB" id="654065at2"/>
<dbReference type="AlphaFoldDB" id="A0A504JJG9"/>
<dbReference type="EMBL" id="VFWZ01000001">
    <property type="protein sequence ID" value="TPN88922.1"/>
    <property type="molecule type" value="Genomic_DNA"/>
</dbReference>
<accession>A0A504JJG9</accession>
<evidence type="ECO:0000313" key="3">
    <source>
        <dbReference type="Proteomes" id="UP000315540"/>
    </source>
</evidence>
<feature type="compositionally biased region" description="Basic and acidic residues" evidence="1">
    <location>
        <begin position="288"/>
        <end position="306"/>
    </location>
</feature>
<feature type="region of interest" description="Disordered" evidence="1">
    <location>
        <begin position="285"/>
        <end position="311"/>
    </location>
</feature>
<gene>
    <name evidence="2" type="ORF">FHK87_01520</name>
</gene>
<dbReference type="Proteomes" id="UP000315540">
    <property type="component" value="Unassembled WGS sequence"/>
</dbReference>
<name>A0A504JJG9_9FLAO</name>
<protein>
    <submittedName>
        <fullName evidence="2">Uncharacterized protein</fullName>
    </submittedName>
</protein>